<dbReference type="Pfam" id="PF00043">
    <property type="entry name" value="GST_C"/>
    <property type="match status" value="1"/>
</dbReference>
<dbReference type="PANTHER" id="PTHR44051:SF3">
    <property type="entry name" value="TRANSCRIPTIONAL REGULATOR URE2"/>
    <property type="match status" value="1"/>
</dbReference>
<dbReference type="InterPro" id="IPR040079">
    <property type="entry name" value="Glutathione_S-Trfase"/>
</dbReference>
<dbReference type="CDD" id="cd03048">
    <property type="entry name" value="GST_N_Ure2p_like"/>
    <property type="match status" value="1"/>
</dbReference>
<proteinExistence type="inferred from homology"/>
<dbReference type="Gene3D" id="1.20.1050.130">
    <property type="match status" value="1"/>
</dbReference>
<dbReference type="SFLD" id="SFLDS00019">
    <property type="entry name" value="Glutathione_Transferase_(cytos"/>
    <property type="match status" value="1"/>
</dbReference>
<dbReference type="Proteomes" id="UP000813444">
    <property type="component" value="Unassembled WGS sequence"/>
</dbReference>
<dbReference type="SUPFAM" id="SSF52833">
    <property type="entry name" value="Thioredoxin-like"/>
    <property type="match status" value="1"/>
</dbReference>
<evidence type="ECO:0000256" key="1">
    <source>
        <dbReference type="ARBA" id="ARBA00007409"/>
    </source>
</evidence>
<reference evidence="5" key="1">
    <citation type="journal article" date="2021" name="Nat. Commun.">
        <title>Genetic determinants of endophytism in the Arabidopsis root mycobiome.</title>
        <authorList>
            <person name="Mesny F."/>
            <person name="Miyauchi S."/>
            <person name="Thiergart T."/>
            <person name="Pickel B."/>
            <person name="Atanasova L."/>
            <person name="Karlsson M."/>
            <person name="Huettel B."/>
            <person name="Barry K.W."/>
            <person name="Haridas S."/>
            <person name="Chen C."/>
            <person name="Bauer D."/>
            <person name="Andreopoulos W."/>
            <person name="Pangilinan J."/>
            <person name="LaButti K."/>
            <person name="Riley R."/>
            <person name="Lipzen A."/>
            <person name="Clum A."/>
            <person name="Drula E."/>
            <person name="Henrissat B."/>
            <person name="Kohler A."/>
            <person name="Grigoriev I.V."/>
            <person name="Martin F.M."/>
            <person name="Hacquard S."/>
        </authorList>
    </citation>
    <scope>NUCLEOTIDE SEQUENCE</scope>
    <source>
        <strain evidence="5">MPI-CAGE-CH-0235</strain>
    </source>
</reference>
<dbReference type="OrthoDB" id="422574at2759"/>
<dbReference type="EMBL" id="JAGPNK010000002">
    <property type="protein sequence ID" value="KAH7325627.1"/>
    <property type="molecule type" value="Genomic_DNA"/>
</dbReference>
<dbReference type="InterPro" id="IPR004046">
    <property type="entry name" value="GST_C"/>
</dbReference>
<gene>
    <name evidence="5" type="ORF">B0I35DRAFT_346799</name>
</gene>
<protein>
    <submittedName>
        <fullName evidence="5">Glutathione-s-transferase</fullName>
    </submittedName>
</protein>
<dbReference type="PROSITE" id="PS50405">
    <property type="entry name" value="GST_CTER"/>
    <property type="match status" value="1"/>
</dbReference>
<dbReference type="PROSITE" id="PS50404">
    <property type="entry name" value="GST_NTER"/>
    <property type="match status" value="1"/>
</dbReference>
<dbReference type="AlphaFoldDB" id="A0A8K0SX33"/>
<evidence type="ECO:0000313" key="5">
    <source>
        <dbReference type="EMBL" id="KAH7325627.1"/>
    </source>
</evidence>
<dbReference type="PANTHER" id="PTHR44051">
    <property type="entry name" value="GLUTATHIONE S-TRANSFERASE-RELATED"/>
    <property type="match status" value="1"/>
</dbReference>
<feature type="domain" description="GST N-terminal" evidence="3">
    <location>
        <begin position="15"/>
        <end position="96"/>
    </location>
</feature>
<evidence type="ECO:0000259" key="3">
    <source>
        <dbReference type="PROSITE" id="PS50404"/>
    </source>
</evidence>
<comment type="similarity">
    <text evidence="1 2">Belongs to the GST superfamily.</text>
</comment>
<dbReference type="InterPro" id="IPR004045">
    <property type="entry name" value="Glutathione_S-Trfase_N"/>
</dbReference>
<name>A0A8K0SX33_9HYPO</name>
<sequence>MPPIITHTHSFSSIKPLILYSHTKGPNPWKVALVLEELDIPYDSRYLEFEETKIEPYLSLNPNGKLPALEDPNHNVYLFESGSIIEYLVESYDHKLVLTPVTFQERLLARSWMHFQMSSQGPACGFKVWINRTYAVEDTVVANEYLGREIKRIIGILDSHLKKTGNLYIVGSKISFADLVWVPHFLMLDVFLPGYNPGTEYPSFTSWLYRLKGRASVQSIQAAKSALAKP</sequence>
<accession>A0A8K0SX33</accession>
<feature type="domain" description="GST C-terminal" evidence="4">
    <location>
        <begin position="102"/>
        <end position="230"/>
    </location>
</feature>
<evidence type="ECO:0000259" key="4">
    <source>
        <dbReference type="PROSITE" id="PS50405"/>
    </source>
</evidence>
<evidence type="ECO:0000313" key="6">
    <source>
        <dbReference type="Proteomes" id="UP000813444"/>
    </source>
</evidence>
<dbReference type="InterPro" id="IPR036249">
    <property type="entry name" value="Thioredoxin-like_sf"/>
</dbReference>
<evidence type="ECO:0000256" key="2">
    <source>
        <dbReference type="RuleBase" id="RU003494"/>
    </source>
</evidence>
<comment type="caution">
    <text evidence="5">The sequence shown here is derived from an EMBL/GenBank/DDBJ whole genome shotgun (WGS) entry which is preliminary data.</text>
</comment>
<dbReference type="SUPFAM" id="SSF47616">
    <property type="entry name" value="GST C-terminal domain-like"/>
    <property type="match status" value="1"/>
</dbReference>
<dbReference type="SFLD" id="SFLDG00358">
    <property type="entry name" value="Main_(cytGST)"/>
    <property type="match status" value="1"/>
</dbReference>
<keyword evidence="6" id="KW-1185">Reference proteome</keyword>
<dbReference type="InterPro" id="IPR036282">
    <property type="entry name" value="Glutathione-S-Trfase_C_sf"/>
</dbReference>
<dbReference type="InterPro" id="IPR010987">
    <property type="entry name" value="Glutathione-S-Trfase_C-like"/>
</dbReference>
<organism evidence="5 6">
    <name type="scientific">Stachybotrys elegans</name>
    <dbReference type="NCBI Taxonomy" id="80388"/>
    <lineage>
        <taxon>Eukaryota</taxon>
        <taxon>Fungi</taxon>
        <taxon>Dikarya</taxon>
        <taxon>Ascomycota</taxon>
        <taxon>Pezizomycotina</taxon>
        <taxon>Sordariomycetes</taxon>
        <taxon>Hypocreomycetidae</taxon>
        <taxon>Hypocreales</taxon>
        <taxon>Stachybotryaceae</taxon>
        <taxon>Stachybotrys</taxon>
    </lineage>
</organism>
<dbReference type="Pfam" id="PF02798">
    <property type="entry name" value="GST_N"/>
    <property type="match status" value="1"/>
</dbReference>